<name>A0ACC2HBL2_DALPE</name>
<keyword evidence="2" id="KW-1185">Reference proteome</keyword>
<comment type="caution">
    <text evidence="1">The sequence shown here is derived from an EMBL/GenBank/DDBJ whole genome shotgun (WGS) entry which is preliminary data.</text>
</comment>
<organism evidence="1 2">
    <name type="scientific">Dallia pectoralis</name>
    <name type="common">Alaska blackfish</name>
    <dbReference type="NCBI Taxonomy" id="75939"/>
    <lineage>
        <taxon>Eukaryota</taxon>
        <taxon>Metazoa</taxon>
        <taxon>Chordata</taxon>
        <taxon>Craniata</taxon>
        <taxon>Vertebrata</taxon>
        <taxon>Euteleostomi</taxon>
        <taxon>Actinopterygii</taxon>
        <taxon>Neopterygii</taxon>
        <taxon>Teleostei</taxon>
        <taxon>Protacanthopterygii</taxon>
        <taxon>Esociformes</taxon>
        <taxon>Umbridae</taxon>
        <taxon>Dallia</taxon>
    </lineage>
</organism>
<dbReference type="Proteomes" id="UP001157502">
    <property type="component" value="Chromosome 4"/>
</dbReference>
<sequence>MQSGIASPSVPELAHRKSMRESGGDGSALFRQELDTPHSTQRAQPVFEAGLLMASVQERLGGETCDTPRGWGMWLRSRAVFQEAAQAGLQTNPPEAHSSRRCRRSSSVTQAHRTESCIHLLPEALNR</sequence>
<reference evidence="1" key="1">
    <citation type="submission" date="2021-05" db="EMBL/GenBank/DDBJ databases">
        <authorList>
            <person name="Pan Q."/>
            <person name="Jouanno E."/>
            <person name="Zahm M."/>
            <person name="Klopp C."/>
            <person name="Cabau C."/>
            <person name="Louis A."/>
            <person name="Berthelot C."/>
            <person name="Parey E."/>
            <person name="Roest Crollius H."/>
            <person name="Montfort J."/>
            <person name="Robinson-Rechavi M."/>
            <person name="Bouchez O."/>
            <person name="Lampietro C."/>
            <person name="Lopez Roques C."/>
            <person name="Donnadieu C."/>
            <person name="Postlethwait J."/>
            <person name="Bobe J."/>
            <person name="Dillon D."/>
            <person name="Chandos A."/>
            <person name="von Hippel F."/>
            <person name="Guiguen Y."/>
        </authorList>
    </citation>
    <scope>NUCLEOTIDE SEQUENCE</scope>
    <source>
        <strain evidence="1">YG-Jan2019</strain>
    </source>
</reference>
<protein>
    <submittedName>
        <fullName evidence="1">Uncharacterized protein</fullName>
    </submittedName>
</protein>
<evidence type="ECO:0000313" key="1">
    <source>
        <dbReference type="EMBL" id="KAJ8013090.1"/>
    </source>
</evidence>
<dbReference type="EMBL" id="CM055731">
    <property type="protein sequence ID" value="KAJ8013090.1"/>
    <property type="molecule type" value="Genomic_DNA"/>
</dbReference>
<gene>
    <name evidence="1" type="ORF">DPEC_G00049680</name>
</gene>
<evidence type="ECO:0000313" key="2">
    <source>
        <dbReference type="Proteomes" id="UP001157502"/>
    </source>
</evidence>
<accession>A0ACC2HBL2</accession>
<proteinExistence type="predicted"/>